<reference evidence="3" key="1">
    <citation type="journal article" date="2019" name="Int. J. Syst. Evol. Microbiol.">
        <title>The Global Catalogue of Microorganisms (GCM) 10K type strain sequencing project: providing services to taxonomists for standard genome sequencing and annotation.</title>
        <authorList>
            <consortium name="The Broad Institute Genomics Platform"/>
            <consortium name="The Broad Institute Genome Sequencing Center for Infectious Disease"/>
            <person name="Wu L."/>
            <person name="Ma J."/>
        </authorList>
    </citation>
    <scope>NUCLEOTIDE SEQUENCE [LARGE SCALE GENOMIC DNA]</scope>
    <source>
        <strain evidence="3">CGMCC 4.7020</strain>
    </source>
</reference>
<dbReference type="RefSeq" id="WP_381242518.1">
    <property type="nucleotide sequence ID" value="NZ_JBHSKH010000123.1"/>
</dbReference>
<proteinExistence type="predicted"/>
<dbReference type="Proteomes" id="UP001597058">
    <property type="component" value="Unassembled WGS sequence"/>
</dbReference>
<evidence type="ECO:0000313" key="3">
    <source>
        <dbReference type="Proteomes" id="UP001597058"/>
    </source>
</evidence>
<feature type="signal peptide" evidence="1">
    <location>
        <begin position="1"/>
        <end position="27"/>
    </location>
</feature>
<protein>
    <submittedName>
        <fullName evidence="2">Uncharacterized protein</fullName>
    </submittedName>
</protein>
<comment type="caution">
    <text evidence="2">The sequence shown here is derived from an EMBL/GenBank/DDBJ whole genome shotgun (WGS) entry which is preliminary data.</text>
</comment>
<dbReference type="EMBL" id="JBHTMM010000060">
    <property type="protein sequence ID" value="MFD1310773.1"/>
    <property type="molecule type" value="Genomic_DNA"/>
</dbReference>
<evidence type="ECO:0000313" key="2">
    <source>
        <dbReference type="EMBL" id="MFD1310773.1"/>
    </source>
</evidence>
<gene>
    <name evidence="2" type="ORF">ACFQ5X_33665</name>
</gene>
<accession>A0ABW3XNQ6</accession>
<sequence length="60" mass="6048">MRMPKRALAAALMAVAAFAALGTPAVAAPMPWDSHRIPAAAAVSGESGTVSMLCSGNCYQ</sequence>
<feature type="chain" id="PRO_5045929990" evidence="1">
    <location>
        <begin position="28"/>
        <end position="60"/>
    </location>
</feature>
<name>A0ABW3XNQ6_9ACTN</name>
<keyword evidence="1" id="KW-0732">Signal</keyword>
<evidence type="ECO:0000256" key="1">
    <source>
        <dbReference type="SAM" id="SignalP"/>
    </source>
</evidence>
<keyword evidence="3" id="KW-1185">Reference proteome</keyword>
<organism evidence="2 3">
    <name type="scientific">Streptomyces kaempferi</name>
    <dbReference type="NCBI Taxonomy" id="333725"/>
    <lineage>
        <taxon>Bacteria</taxon>
        <taxon>Bacillati</taxon>
        <taxon>Actinomycetota</taxon>
        <taxon>Actinomycetes</taxon>
        <taxon>Kitasatosporales</taxon>
        <taxon>Streptomycetaceae</taxon>
        <taxon>Streptomyces</taxon>
    </lineage>
</organism>